<comment type="cofactor">
    <cofactor evidence="5">
        <name>Fe cation</name>
        <dbReference type="ChEBI" id="CHEBI:24875"/>
    </cofactor>
    <text evidence="5">Binds 1 Fe cation per subunit.</text>
</comment>
<dbReference type="CDD" id="cd07250">
    <property type="entry name" value="HPPD_C_like"/>
    <property type="match status" value="1"/>
</dbReference>
<evidence type="ECO:0000256" key="5">
    <source>
        <dbReference type="PIRSR" id="PIRSR009283-1"/>
    </source>
</evidence>
<dbReference type="Pfam" id="PF00903">
    <property type="entry name" value="Glyoxalase"/>
    <property type="match status" value="1"/>
</dbReference>
<dbReference type="PANTHER" id="PTHR11959">
    <property type="entry name" value="4-HYDROXYPHENYLPYRUVATE DIOXYGENASE"/>
    <property type="match status" value="1"/>
</dbReference>
<dbReference type="GO" id="GO:0003868">
    <property type="term" value="F:4-hydroxyphenylpyruvate dioxygenase activity"/>
    <property type="evidence" value="ECO:0007669"/>
    <property type="project" value="UniProtKB-EC"/>
</dbReference>
<dbReference type="HOGENOM" id="CLU_034004_1_1_7"/>
<dbReference type="PIRSF" id="PIRSF009283">
    <property type="entry name" value="HPP_dOase"/>
    <property type="match status" value="1"/>
</dbReference>
<dbReference type="OrthoDB" id="9780241at2"/>
<comment type="similarity">
    <text evidence="1">Belongs to the 4HPPD family.</text>
</comment>
<dbReference type="EMBL" id="CP001804">
    <property type="protein sequence ID" value="ACY18768.1"/>
    <property type="molecule type" value="Genomic_DNA"/>
</dbReference>
<dbReference type="SUPFAM" id="SSF54593">
    <property type="entry name" value="Glyoxalase/Bleomycin resistance protein/Dihydroxybiphenyl dioxygenase"/>
    <property type="match status" value="1"/>
</dbReference>
<dbReference type="PANTHER" id="PTHR11959:SF1">
    <property type="entry name" value="4-HYDROXYPHENYLPYRUVATE DIOXYGENASE"/>
    <property type="match status" value="1"/>
</dbReference>
<dbReference type="RefSeq" id="WP_012831360.1">
    <property type="nucleotide sequence ID" value="NC_013440.1"/>
</dbReference>
<evidence type="ECO:0000259" key="6">
    <source>
        <dbReference type="PROSITE" id="PS51819"/>
    </source>
</evidence>
<gene>
    <name evidence="7" type="ordered locus">Hoch_6297</name>
</gene>
<organism evidence="7 8">
    <name type="scientific">Haliangium ochraceum (strain DSM 14365 / JCM 11303 / SMP-2)</name>
    <dbReference type="NCBI Taxonomy" id="502025"/>
    <lineage>
        <taxon>Bacteria</taxon>
        <taxon>Pseudomonadati</taxon>
        <taxon>Myxococcota</taxon>
        <taxon>Polyangia</taxon>
        <taxon>Haliangiales</taxon>
        <taxon>Kofleriaceae</taxon>
        <taxon>Haliangium</taxon>
    </lineage>
</organism>
<dbReference type="InterPro" id="IPR029068">
    <property type="entry name" value="Glyas_Bleomycin-R_OHBP_Dase"/>
</dbReference>
<evidence type="ECO:0000256" key="2">
    <source>
        <dbReference type="ARBA" id="ARBA00022723"/>
    </source>
</evidence>
<feature type="domain" description="VOC" evidence="6">
    <location>
        <begin position="7"/>
        <end position="141"/>
    </location>
</feature>
<dbReference type="InterPro" id="IPR005956">
    <property type="entry name" value="4OHPhenylPyrv_dOase"/>
</dbReference>
<dbReference type="InterPro" id="IPR004360">
    <property type="entry name" value="Glyas_Fos-R_dOase_dom"/>
</dbReference>
<dbReference type="EC" id="1.13.11.27" evidence="7"/>
<dbReference type="STRING" id="502025.Hoch_6297"/>
<proteinExistence type="inferred from homology"/>
<accession>D0LNU2</accession>
<dbReference type="Gene3D" id="3.10.180.10">
    <property type="entry name" value="2,3-Dihydroxybiphenyl 1,2-Dioxygenase, domain 1"/>
    <property type="match status" value="2"/>
</dbReference>
<dbReference type="GO" id="GO:0006572">
    <property type="term" value="P:L-tyrosine catabolic process"/>
    <property type="evidence" value="ECO:0007669"/>
    <property type="project" value="TreeGrafter"/>
</dbReference>
<evidence type="ECO:0000313" key="7">
    <source>
        <dbReference type="EMBL" id="ACY18768.1"/>
    </source>
</evidence>
<reference evidence="7 8" key="1">
    <citation type="journal article" date="2010" name="Stand. Genomic Sci.">
        <title>Complete genome sequence of Haliangium ochraceum type strain (SMP-2).</title>
        <authorList>
            <consortium name="US DOE Joint Genome Institute (JGI-PGF)"/>
            <person name="Ivanova N."/>
            <person name="Daum C."/>
            <person name="Lang E."/>
            <person name="Abt B."/>
            <person name="Kopitz M."/>
            <person name="Saunders E."/>
            <person name="Lapidus A."/>
            <person name="Lucas S."/>
            <person name="Glavina Del Rio T."/>
            <person name="Nolan M."/>
            <person name="Tice H."/>
            <person name="Copeland A."/>
            <person name="Cheng J.F."/>
            <person name="Chen F."/>
            <person name="Bruce D."/>
            <person name="Goodwin L."/>
            <person name="Pitluck S."/>
            <person name="Mavromatis K."/>
            <person name="Pati A."/>
            <person name="Mikhailova N."/>
            <person name="Chen A."/>
            <person name="Palaniappan K."/>
            <person name="Land M."/>
            <person name="Hauser L."/>
            <person name="Chang Y.J."/>
            <person name="Jeffries C.D."/>
            <person name="Detter J.C."/>
            <person name="Brettin T."/>
            <person name="Rohde M."/>
            <person name="Goker M."/>
            <person name="Bristow J."/>
            <person name="Markowitz V."/>
            <person name="Eisen J.A."/>
            <person name="Hugenholtz P."/>
            <person name="Kyrpides N.C."/>
            <person name="Klenk H.P."/>
        </authorList>
    </citation>
    <scope>NUCLEOTIDE SEQUENCE [LARGE SCALE GENOMIC DNA]</scope>
    <source>
        <strain evidence="8">DSM 14365 / CIP 107738 / JCM 11303 / AJ 13395 / SMP-2</strain>
    </source>
</reference>
<dbReference type="KEGG" id="hoh:Hoch_6297"/>
<name>D0LNU2_HALO1</name>
<protein>
    <submittedName>
        <fullName evidence="7">4-hydroxyphenylpyruvate dioxygenase</fullName>
        <ecNumber evidence="7">1.13.11.27</ecNumber>
    </submittedName>
</protein>
<feature type="binding site" evidence="5">
    <location>
        <position position="262"/>
    </location>
    <ligand>
        <name>Fe cation</name>
        <dbReference type="ChEBI" id="CHEBI:24875"/>
    </ligand>
</feature>
<feature type="binding site" evidence="5">
    <location>
        <position position="173"/>
    </location>
    <ligand>
        <name>Fe cation</name>
        <dbReference type="ChEBI" id="CHEBI:24875"/>
    </ligand>
</feature>
<dbReference type="CDD" id="cd08342">
    <property type="entry name" value="HPPD_N_like"/>
    <property type="match status" value="1"/>
</dbReference>
<dbReference type="AlphaFoldDB" id="D0LNU2"/>
<keyword evidence="7" id="KW-0670">Pyruvate</keyword>
<keyword evidence="7" id="KW-0223">Dioxygenase</keyword>
<feature type="binding site" evidence="5">
    <location>
        <position position="353"/>
    </location>
    <ligand>
        <name>Fe cation</name>
        <dbReference type="ChEBI" id="CHEBI:24875"/>
    </ligand>
</feature>
<keyword evidence="3" id="KW-0677">Repeat</keyword>
<evidence type="ECO:0000313" key="8">
    <source>
        <dbReference type="Proteomes" id="UP000001880"/>
    </source>
</evidence>
<keyword evidence="2 5" id="KW-0479">Metal-binding</keyword>
<evidence type="ECO:0000256" key="1">
    <source>
        <dbReference type="ARBA" id="ARBA00005877"/>
    </source>
</evidence>
<dbReference type="InterPro" id="IPR041736">
    <property type="entry name" value="4OHPhenylPyrv_dOase_N"/>
</dbReference>
<dbReference type="eggNOG" id="COG3185">
    <property type="taxonomic scope" value="Bacteria"/>
</dbReference>
<sequence>MSIGIQTLIGFHHYTRDLARLRRLYTQRLGFSEVARSSAQLEREQHLSACVLRSGQVQVACSTPQGASGEGAVARYLSMHPDGVAELVLEVADASASFAELERRGATPTGDIQRFDCEHGSSQSFAITTPFGDTLLRFVERSGQVGAFPGFESLGESAPPPAKHSSEFTSIDHVTINLPTMKPALLWLEHVLGLEPFWDVEFHTSPDEAQAPSEAGTGLRSQVMWDRASGLKFALNEPLRPGFENSQIAVFCHQNRGAGVQHIALATPDLPATVRAMRERGVALVPAPPRYHERLPQHLTRLGIDRIDEPLDELAALDILVDGSGPGSYLLQIFLDDSASLLDDASAGPFFFELIQRKGDAGFGEGNFRALFDSIEERQSERSA</sequence>
<evidence type="ECO:0000256" key="3">
    <source>
        <dbReference type="ARBA" id="ARBA00022737"/>
    </source>
</evidence>
<dbReference type="Proteomes" id="UP000001880">
    <property type="component" value="Chromosome"/>
</dbReference>
<dbReference type="Pfam" id="PF13669">
    <property type="entry name" value="Glyoxalase_4"/>
    <property type="match status" value="1"/>
</dbReference>
<evidence type="ECO:0000256" key="4">
    <source>
        <dbReference type="ARBA" id="ARBA00023004"/>
    </source>
</evidence>
<dbReference type="InterPro" id="IPR041735">
    <property type="entry name" value="4OHPhenylPyrv_dOase_C"/>
</dbReference>
<keyword evidence="7" id="KW-0560">Oxidoreductase</keyword>
<dbReference type="PROSITE" id="PS51819">
    <property type="entry name" value="VOC"/>
    <property type="match status" value="2"/>
</dbReference>
<keyword evidence="8" id="KW-1185">Reference proteome</keyword>
<dbReference type="InterPro" id="IPR037523">
    <property type="entry name" value="VOC_core"/>
</dbReference>
<feature type="domain" description="VOC" evidence="6">
    <location>
        <begin position="170"/>
        <end position="336"/>
    </location>
</feature>
<keyword evidence="4 5" id="KW-0408">Iron</keyword>
<dbReference type="GO" id="GO:0046872">
    <property type="term" value="F:metal ion binding"/>
    <property type="evidence" value="ECO:0007669"/>
    <property type="project" value="UniProtKB-KW"/>
</dbReference>